<sequence length="191" mass="20853">MVAQVEDAVIARVAGAAGLGYKFGTVASYAGELDGQLDEVVRKWPACWITWTGSAKPTRFGTSRTRWVEANTFAVLVAARNVRGERETRHGSVSEPGAYQMLDDVQSLLIGQDFGIAIEAFEPGRKRTLYNAQLRGKSIAVYAQEWHTRWLVEKPAEEIVGGLLKVGINYHLTPDDGTADASDLITLEGSQ</sequence>
<organism evidence="1 2">
    <name type="scientific">Denitromonas halophila</name>
    <dbReference type="NCBI Taxonomy" id="1629404"/>
    <lineage>
        <taxon>Bacteria</taxon>
        <taxon>Pseudomonadati</taxon>
        <taxon>Pseudomonadota</taxon>
        <taxon>Betaproteobacteria</taxon>
        <taxon>Rhodocyclales</taxon>
        <taxon>Zoogloeaceae</taxon>
        <taxon>Denitromonas</taxon>
    </lineage>
</organism>
<dbReference type="RefSeq" id="WP_144309000.1">
    <property type="nucleotide sequence ID" value="NZ_VMNK01000006.1"/>
</dbReference>
<dbReference type="AlphaFoldDB" id="A0A557QX91"/>
<evidence type="ECO:0000313" key="1">
    <source>
        <dbReference type="EMBL" id="TVO57527.1"/>
    </source>
</evidence>
<keyword evidence="2" id="KW-1185">Reference proteome</keyword>
<dbReference type="Proteomes" id="UP000319502">
    <property type="component" value="Unassembled WGS sequence"/>
</dbReference>
<accession>A0A557QX91</accession>
<dbReference type="EMBL" id="VMNK01000006">
    <property type="protein sequence ID" value="TVO57527.1"/>
    <property type="molecule type" value="Genomic_DNA"/>
</dbReference>
<name>A0A557QX91_9RHOO</name>
<dbReference type="InterPro" id="IPR014972">
    <property type="entry name" value="Phage_Mu_Gp37"/>
</dbReference>
<dbReference type="OrthoDB" id="5453249at2"/>
<reference evidence="1 2" key="1">
    <citation type="submission" date="2019-07" db="EMBL/GenBank/DDBJ databases">
        <title>The pathways for chlorine oxyanion respiration interact through the shared metabolite chlorate.</title>
        <authorList>
            <person name="Barnum T.P."/>
            <person name="Cheng Y."/>
            <person name="Hill K.A."/>
            <person name="Lucas L.N."/>
            <person name="Carlson H.K."/>
            <person name="Coates J.D."/>
        </authorList>
    </citation>
    <scope>NUCLEOTIDE SEQUENCE [LARGE SCALE GENOMIC DNA]</scope>
    <source>
        <strain evidence="1 2">SFB-3</strain>
    </source>
</reference>
<dbReference type="Pfam" id="PF08873">
    <property type="entry name" value="Phage_Mu_Gp37"/>
    <property type="match status" value="1"/>
</dbReference>
<evidence type="ECO:0000313" key="2">
    <source>
        <dbReference type="Proteomes" id="UP000319502"/>
    </source>
</evidence>
<protein>
    <submittedName>
        <fullName evidence="1">DUF1834 family protein</fullName>
    </submittedName>
</protein>
<comment type="caution">
    <text evidence="1">The sequence shown here is derived from an EMBL/GenBank/DDBJ whole genome shotgun (WGS) entry which is preliminary data.</text>
</comment>
<proteinExistence type="predicted"/>
<gene>
    <name evidence="1" type="ORF">FHP91_07570</name>
</gene>